<feature type="region of interest" description="Disordered" evidence="1">
    <location>
        <begin position="1"/>
        <end position="26"/>
    </location>
</feature>
<feature type="region of interest" description="Disordered" evidence="1">
    <location>
        <begin position="113"/>
        <end position="135"/>
    </location>
</feature>
<accession>A0A512BXK8</accession>
<name>A0A512BXK8_9HYPH</name>
<proteinExistence type="predicted"/>
<reference evidence="2 3" key="1">
    <citation type="submission" date="2019-07" db="EMBL/GenBank/DDBJ databases">
        <title>Whole genome shotgun sequence of Microvirga aerophila NBRC 106136.</title>
        <authorList>
            <person name="Hosoyama A."/>
            <person name="Uohara A."/>
            <person name="Ohji S."/>
            <person name="Ichikawa N."/>
        </authorList>
    </citation>
    <scope>NUCLEOTIDE SEQUENCE [LARGE SCALE GENOMIC DNA]</scope>
    <source>
        <strain evidence="2 3">NBRC 106136</strain>
    </source>
</reference>
<gene>
    <name evidence="2" type="ORF">MAE02_42830</name>
</gene>
<protein>
    <submittedName>
        <fullName evidence="2">Uncharacterized protein</fullName>
    </submittedName>
</protein>
<dbReference type="Proteomes" id="UP000321085">
    <property type="component" value="Unassembled WGS sequence"/>
</dbReference>
<evidence type="ECO:0000313" key="3">
    <source>
        <dbReference type="Proteomes" id="UP000321085"/>
    </source>
</evidence>
<sequence length="135" mass="14750">MAGGNESGSGLDRCDAKARAQTHSKTLRSLLQKQRHGAALDDLDQGVAKDFRKAQALARCQLMPHWHDNEELVRAPGSCLQSIGDSSANGNNSNIRLALDKVLQDGQTRDFAQLDTDPGMLDGKSRQSFREWMSG</sequence>
<dbReference type="AlphaFoldDB" id="A0A512BXK8"/>
<keyword evidence="3" id="KW-1185">Reference proteome</keyword>
<comment type="caution">
    <text evidence="2">The sequence shown here is derived from an EMBL/GenBank/DDBJ whole genome shotgun (WGS) entry which is preliminary data.</text>
</comment>
<evidence type="ECO:0000256" key="1">
    <source>
        <dbReference type="SAM" id="MobiDB-lite"/>
    </source>
</evidence>
<dbReference type="EMBL" id="BJYU01000068">
    <property type="protein sequence ID" value="GEO16587.1"/>
    <property type="molecule type" value="Genomic_DNA"/>
</dbReference>
<evidence type="ECO:0000313" key="2">
    <source>
        <dbReference type="EMBL" id="GEO16587.1"/>
    </source>
</evidence>
<organism evidence="2 3">
    <name type="scientific">Microvirga aerophila</name>
    <dbReference type="NCBI Taxonomy" id="670291"/>
    <lineage>
        <taxon>Bacteria</taxon>
        <taxon>Pseudomonadati</taxon>
        <taxon>Pseudomonadota</taxon>
        <taxon>Alphaproteobacteria</taxon>
        <taxon>Hyphomicrobiales</taxon>
        <taxon>Methylobacteriaceae</taxon>
        <taxon>Microvirga</taxon>
    </lineage>
</organism>